<dbReference type="Gene3D" id="1.25.40.10">
    <property type="entry name" value="Tetratricopeptide repeat domain"/>
    <property type="match status" value="1"/>
</dbReference>
<dbReference type="PANTHER" id="PTHR15696">
    <property type="entry name" value="SMG-7 SUPPRESSOR WITH MORPHOLOGICAL EFFECT ON GENITALIA PROTEIN 7"/>
    <property type="match status" value="1"/>
</dbReference>
<dbReference type="InterPro" id="IPR018834">
    <property type="entry name" value="DNA/RNA-bd_Est1-type"/>
</dbReference>
<evidence type="ECO:0000256" key="1">
    <source>
        <dbReference type="SAM" id="MobiDB-lite"/>
    </source>
</evidence>
<dbReference type="InterPro" id="IPR011990">
    <property type="entry name" value="TPR-like_helical_dom_sf"/>
</dbReference>
<dbReference type="EMBL" id="GL376608">
    <property type="status" value="NOT_ANNOTATED_CDS"/>
    <property type="molecule type" value="Genomic_DNA"/>
</dbReference>
<dbReference type="HOGENOM" id="CLU_007891_0_0_1"/>
<sequence length="875" mass="94921">MATDPRRLYREIVEVEKQLRELLRANPLNSQDANVLRSRLVEKAKAIADVSPAFAASKEIEQALWKPCFYKRIEDFRRRIRKYASAPSNDRSVREHFARVSTEFQRFLNESSAFYEHLRDAYAAWLSTNRVSRIASNSAPSFTSNVPAGAAQDAIPRCRQSLHRCFIFLGDLARYRELHSQKAKKNFAAAESFYYKALALLPENGNPHNQLAVLATYVEAETVAVYRYCRSLLIAQPFATAEENLALLFERSRQRPLAAPSSMMLTGATSSKDKSAFLKSFLHRLTRMHGILFSTATRPSSAGNNGYGSVNANPVYPRDMEAVLCKDLDALLRAGVVGDALLLKVVVTNVFCLVRAMRGNTSAKEDSLRLSTLTISNVIEYLVEELGKKKTSGNDAEIPNSLRLLGPVSVFCDFMRLNPKALNVLESAMSHSPISETSASAHFASAFLESLTSLLNHAKLKEMYAPLVNLRNDQQEPLREQQLLLKENIELRGFSPFAALLESSSTSASAKWKDDSAMNSSSSGNAPALAENEAVKIRAWNLYHFGKFLCEEYEGNPLLYLYQGTFSTSPTVGAGSSNGFLQAVSGTRNTGAAVSQVPSFDLGLFGAQSASDLQKPAKRQPDEDDDDFDDEVIVFQPSPALTPAPIATSGSSALRSDINSMFGGVSSPFADLTAAGPFSLGGPSSQTTPDPTKRNSFSDSFGSFGGSGSFGSTLGYPNFQSFNDFGSFSGQGLLSGWGNSNSLANSSNNNALGKPPSVPKLGGGLGGFGGSSSENQFAPLMDLVAVERESALYQQEESSLSAFFSSSQRSTSSDSMDLSASRTSPRPPPPPGFGSASLGMQSSSQERRGDGVAANKLPQQQQQPQFYTRNPFINP</sequence>
<feature type="compositionally biased region" description="Polar residues" evidence="1">
    <location>
        <begin position="866"/>
        <end position="875"/>
    </location>
</feature>
<dbReference type="PANTHER" id="PTHR15696:SF0">
    <property type="entry name" value="TELOMERASE-BINDING PROTEIN EST1A"/>
    <property type="match status" value="1"/>
</dbReference>
<dbReference type="GO" id="GO:0005697">
    <property type="term" value="C:telomerase holoenzyme complex"/>
    <property type="evidence" value="ECO:0007669"/>
    <property type="project" value="TreeGrafter"/>
</dbReference>
<feature type="compositionally biased region" description="Low complexity" evidence="1">
    <location>
        <begin position="803"/>
        <end position="824"/>
    </location>
</feature>
<feature type="region of interest" description="Disordered" evidence="1">
    <location>
        <begin position="677"/>
        <end position="696"/>
    </location>
</feature>
<evidence type="ECO:0000313" key="5">
    <source>
        <dbReference type="Proteomes" id="UP000019132"/>
    </source>
</evidence>
<evidence type="ECO:0008006" key="6">
    <source>
        <dbReference type="Google" id="ProtNLM"/>
    </source>
</evidence>
<dbReference type="AlphaFoldDB" id="K3X593"/>
<dbReference type="SUPFAM" id="SSF48452">
    <property type="entry name" value="TPR-like"/>
    <property type="match status" value="1"/>
</dbReference>
<evidence type="ECO:0000313" key="4">
    <source>
        <dbReference type="EnsemblProtists" id="PYU1_T012392"/>
    </source>
</evidence>
<reference evidence="5" key="1">
    <citation type="journal article" date="2010" name="Genome Biol.">
        <title>Genome sequence of the necrotrophic plant pathogen Pythium ultimum reveals original pathogenicity mechanisms and effector repertoire.</title>
        <authorList>
            <person name="Levesque C.A."/>
            <person name="Brouwer H."/>
            <person name="Cano L."/>
            <person name="Hamilton J.P."/>
            <person name="Holt C."/>
            <person name="Huitema E."/>
            <person name="Raffaele S."/>
            <person name="Robideau G.P."/>
            <person name="Thines M."/>
            <person name="Win J."/>
            <person name="Zerillo M.M."/>
            <person name="Beakes G.W."/>
            <person name="Boore J.L."/>
            <person name="Busam D."/>
            <person name="Dumas B."/>
            <person name="Ferriera S."/>
            <person name="Fuerstenberg S.I."/>
            <person name="Gachon C.M."/>
            <person name="Gaulin E."/>
            <person name="Govers F."/>
            <person name="Grenville-Briggs L."/>
            <person name="Horner N."/>
            <person name="Hostetler J."/>
            <person name="Jiang R.H."/>
            <person name="Johnson J."/>
            <person name="Krajaejun T."/>
            <person name="Lin H."/>
            <person name="Meijer H.J."/>
            <person name="Moore B."/>
            <person name="Morris P."/>
            <person name="Phuntmart V."/>
            <person name="Puiu D."/>
            <person name="Shetty J."/>
            <person name="Stajich J.E."/>
            <person name="Tripathy S."/>
            <person name="Wawra S."/>
            <person name="van West P."/>
            <person name="Whitty B.R."/>
            <person name="Coutinho P.M."/>
            <person name="Henrissat B."/>
            <person name="Martin F."/>
            <person name="Thomas P.D."/>
            <person name="Tyler B.M."/>
            <person name="De Vries R.P."/>
            <person name="Kamoun S."/>
            <person name="Yandell M."/>
            <person name="Tisserat N."/>
            <person name="Buell C.R."/>
        </authorList>
    </citation>
    <scope>NUCLEOTIDE SEQUENCE</scope>
    <source>
        <strain evidence="5">DAOM:BR144</strain>
    </source>
</reference>
<dbReference type="Pfam" id="PF10374">
    <property type="entry name" value="EST1"/>
    <property type="match status" value="1"/>
</dbReference>
<protein>
    <recommendedName>
        <fullName evidence="6">DNA/RNA-binding domain-containing protein</fullName>
    </recommendedName>
</protein>
<reference evidence="4" key="3">
    <citation type="submission" date="2015-02" db="UniProtKB">
        <authorList>
            <consortium name="EnsemblProtists"/>
        </authorList>
    </citation>
    <scope>IDENTIFICATION</scope>
    <source>
        <strain evidence="4">DAOM BR144</strain>
    </source>
</reference>
<dbReference type="InParanoid" id="K3X593"/>
<dbReference type="Pfam" id="PF10373">
    <property type="entry name" value="EST1_DNA_bind"/>
    <property type="match status" value="1"/>
</dbReference>
<dbReference type="GO" id="GO:0042162">
    <property type="term" value="F:telomeric DNA binding"/>
    <property type="evidence" value="ECO:0007669"/>
    <property type="project" value="TreeGrafter"/>
</dbReference>
<dbReference type="InterPro" id="IPR045153">
    <property type="entry name" value="Est1/Ebs1-like"/>
</dbReference>
<evidence type="ECO:0000259" key="2">
    <source>
        <dbReference type="Pfam" id="PF10373"/>
    </source>
</evidence>
<dbReference type="STRING" id="431595.K3X593"/>
<accession>K3X593</accession>
<proteinExistence type="predicted"/>
<dbReference type="GO" id="GO:0000184">
    <property type="term" value="P:nuclear-transcribed mRNA catabolic process, nonsense-mediated decay"/>
    <property type="evidence" value="ECO:0007669"/>
    <property type="project" value="TreeGrafter"/>
</dbReference>
<dbReference type="InterPro" id="IPR019458">
    <property type="entry name" value="Est1-like_N"/>
</dbReference>
<feature type="domain" description="DNA/RNA-binding" evidence="2">
    <location>
        <begin position="190"/>
        <end position="498"/>
    </location>
</feature>
<dbReference type="GO" id="GO:0070034">
    <property type="term" value="F:telomerase RNA binding"/>
    <property type="evidence" value="ECO:0007669"/>
    <property type="project" value="TreeGrafter"/>
</dbReference>
<keyword evidence="5" id="KW-1185">Reference proteome</keyword>
<reference evidence="5" key="2">
    <citation type="submission" date="2010-04" db="EMBL/GenBank/DDBJ databases">
        <authorList>
            <person name="Buell R."/>
            <person name="Hamilton J."/>
            <person name="Hostetler J."/>
        </authorList>
    </citation>
    <scope>NUCLEOTIDE SEQUENCE [LARGE SCALE GENOMIC DNA]</scope>
    <source>
        <strain evidence="5">DAOM:BR144</strain>
    </source>
</reference>
<feature type="domain" description="Telomerase activating protein Est1-like N-terminal" evidence="3">
    <location>
        <begin position="60"/>
        <end position="179"/>
    </location>
</feature>
<organism evidence="4 5">
    <name type="scientific">Globisporangium ultimum (strain ATCC 200006 / CBS 805.95 / DAOM BR144)</name>
    <name type="common">Pythium ultimum</name>
    <dbReference type="NCBI Taxonomy" id="431595"/>
    <lineage>
        <taxon>Eukaryota</taxon>
        <taxon>Sar</taxon>
        <taxon>Stramenopiles</taxon>
        <taxon>Oomycota</taxon>
        <taxon>Peronosporomycetes</taxon>
        <taxon>Pythiales</taxon>
        <taxon>Pythiaceae</taxon>
        <taxon>Globisporangium</taxon>
    </lineage>
</organism>
<dbReference type="OMA" id="KIRAWKL"/>
<dbReference type="VEuPathDB" id="FungiDB:PYU1_G012366"/>
<name>K3X593_GLOUD</name>
<evidence type="ECO:0000259" key="3">
    <source>
        <dbReference type="Pfam" id="PF10374"/>
    </source>
</evidence>
<dbReference type="Proteomes" id="UP000019132">
    <property type="component" value="Unassembled WGS sequence"/>
</dbReference>
<dbReference type="EnsemblProtists" id="PYU1_T012392">
    <property type="protein sequence ID" value="PYU1_T012392"/>
    <property type="gene ID" value="PYU1_G012366"/>
</dbReference>
<feature type="region of interest" description="Disordered" evidence="1">
    <location>
        <begin position="803"/>
        <end position="875"/>
    </location>
</feature>
<dbReference type="eggNOG" id="KOG2162">
    <property type="taxonomic scope" value="Eukaryota"/>
</dbReference>